<dbReference type="Gene3D" id="3.30.160.60">
    <property type="entry name" value="Classic Zinc Finger"/>
    <property type="match status" value="1"/>
</dbReference>
<dbReference type="PROSITE" id="PS50157">
    <property type="entry name" value="ZINC_FINGER_C2H2_2"/>
    <property type="match status" value="1"/>
</dbReference>
<dbReference type="Proteomes" id="UP000265631">
    <property type="component" value="Unassembled WGS sequence"/>
</dbReference>
<evidence type="ECO:0000313" key="3">
    <source>
        <dbReference type="EMBL" id="RFN53448.1"/>
    </source>
</evidence>
<gene>
    <name evidence="3" type="ORF">FIE12Z_2273</name>
</gene>
<dbReference type="EMBL" id="PXXK01000042">
    <property type="protein sequence ID" value="RFN53448.1"/>
    <property type="molecule type" value="Genomic_DNA"/>
</dbReference>
<evidence type="ECO:0000313" key="4">
    <source>
        <dbReference type="Proteomes" id="UP000265631"/>
    </source>
</evidence>
<keyword evidence="4" id="KW-1185">Reference proteome</keyword>
<proteinExistence type="predicted"/>
<dbReference type="GO" id="GO:0008270">
    <property type="term" value="F:zinc ion binding"/>
    <property type="evidence" value="ECO:0007669"/>
    <property type="project" value="UniProtKB-KW"/>
</dbReference>
<feature type="domain" description="C2H2-type" evidence="2">
    <location>
        <begin position="111"/>
        <end position="139"/>
    </location>
</feature>
<dbReference type="SUPFAM" id="SSF57667">
    <property type="entry name" value="beta-beta-alpha zinc fingers"/>
    <property type="match status" value="2"/>
</dbReference>
<evidence type="ECO:0000256" key="1">
    <source>
        <dbReference type="PROSITE-ProRule" id="PRU00042"/>
    </source>
</evidence>
<name>A0A395MZV0_9HYPO</name>
<evidence type="ECO:0000259" key="2">
    <source>
        <dbReference type="PROSITE" id="PS50157"/>
    </source>
</evidence>
<dbReference type="InterPro" id="IPR013087">
    <property type="entry name" value="Znf_C2H2_type"/>
</dbReference>
<dbReference type="InterPro" id="IPR036236">
    <property type="entry name" value="Znf_C2H2_sf"/>
</dbReference>
<protein>
    <submittedName>
        <fullName evidence="3">Transcription factor</fullName>
    </submittedName>
</protein>
<reference evidence="3 4" key="1">
    <citation type="journal article" date="2018" name="PLoS Pathog.">
        <title>Evolution of structural diversity of trichothecenes, a family of toxins produced by plant pathogenic and entomopathogenic fungi.</title>
        <authorList>
            <person name="Proctor R.H."/>
            <person name="McCormick S.P."/>
            <person name="Kim H.S."/>
            <person name="Cardoza R.E."/>
            <person name="Stanley A.M."/>
            <person name="Lindo L."/>
            <person name="Kelly A."/>
            <person name="Brown D.W."/>
            <person name="Lee T."/>
            <person name="Vaughan M.M."/>
            <person name="Alexander N.J."/>
            <person name="Busman M."/>
            <person name="Gutierrez S."/>
        </authorList>
    </citation>
    <scope>NUCLEOTIDE SEQUENCE [LARGE SCALE GENOMIC DNA]</scope>
    <source>
        <strain evidence="3 4">NRRL 13405</strain>
    </source>
</reference>
<dbReference type="SMART" id="SM00355">
    <property type="entry name" value="ZnF_C2H2"/>
    <property type="match status" value="3"/>
</dbReference>
<comment type="caution">
    <text evidence="3">The sequence shown here is derived from an EMBL/GenBank/DDBJ whole genome shotgun (WGS) entry which is preliminary data.</text>
</comment>
<accession>A0A395MZV0</accession>
<keyword evidence="1" id="KW-0479">Metal-binding</keyword>
<keyword evidence="1" id="KW-0862">Zinc</keyword>
<sequence length="220" mass="24631">MPLQRIEPWVPASREEEVQALEFGSGECPEHFVNAGLLLRHYRQEHSVAASQHDWPAVPVNPGQEIVDDEHWTAPERKPWACDRGSCEYRARNRRYLLRHQKFAHDKYRAFFCDACTFSSANHIQLEIHQATVHRGEKTSICPYPECGRGFGQESVRDKFISSVPNTSSKADAATIPCCSSVRSTASPKRSSIALTDKGKVVDRVYGSGSLPSFPLAYAA</sequence>
<dbReference type="STRING" id="2594813.A0A395MZV0"/>
<organism evidence="3 4">
    <name type="scientific">Fusarium flagelliforme</name>
    <dbReference type="NCBI Taxonomy" id="2675880"/>
    <lineage>
        <taxon>Eukaryota</taxon>
        <taxon>Fungi</taxon>
        <taxon>Dikarya</taxon>
        <taxon>Ascomycota</taxon>
        <taxon>Pezizomycotina</taxon>
        <taxon>Sordariomycetes</taxon>
        <taxon>Hypocreomycetidae</taxon>
        <taxon>Hypocreales</taxon>
        <taxon>Nectriaceae</taxon>
        <taxon>Fusarium</taxon>
        <taxon>Fusarium incarnatum-equiseti species complex</taxon>
    </lineage>
</organism>
<dbReference type="AlphaFoldDB" id="A0A395MZV0"/>
<keyword evidence="1" id="KW-0863">Zinc-finger</keyword>